<dbReference type="Gene3D" id="3.60.70.12">
    <property type="entry name" value="L-amino peptidase D-ALA esterase/amidase"/>
    <property type="match status" value="1"/>
</dbReference>
<sequence length="414" mass="44336">MSDTSGRSRCRIREILPELYLGRYSPGKTNSLIDVSGVLVHTQEIKTPSEGKNHAVNTGITTILPRKDFFDSACYAGIFRFNGSGEMTGVHWIEETGLLQSPIMITNSFATGAGIQGVLEYCVREHRDEDGLADWFIIPVIAETFDGYLSDIGKFSLTPSHFVQGIDGALESEGVPPREGNTGGGAGMICAWFKGGTGSSSRVLPGKKRVEGKLEDCEYTISALVQANYGRRDDFRVGGVNVGRYMGLEDAAALAGTTDPQVIADKVAEMDLAEAKDQKDGSIIIVLATDIPLSALQLQRLAKRGTVGLSRVGGMGFNTSGDVFIAFSTAARVPCLGSPGATKDPLTATPLPGIEVLDDYTINALFEAASDAVEESIYNAVCMAETTTGPLGRVVKAMDLDRLRRLYLRHGPKE</sequence>
<dbReference type="AlphaFoldDB" id="R4X766"/>
<reference evidence="2 3" key="1">
    <citation type="journal article" date="2013" name="MBio">
        <title>Genome sequencing of the plant pathogen Taphrina deformans, the causal agent of peach leaf curl.</title>
        <authorList>
            <person name="Cisse O.H."/>
            <person name="Almeida J.M.G.C.F."/>
            <person name="Fonseca A."/>
            <person name="Kumar A.A."/>
            <person name="Salojaervi J."/>
            <person name="Overmyer K."/>
            <person name="Hauser P.M."/>
            <person name="Pagni M."/>
        </authorList>
    </citation>
    <scope>NUCLEOTIDE SEQUENCE [LARGE SCALE GENOMIC DNA]</scope>
    <source>
        <strain evidence="3">PYCC 5710 / ATCC 11124 / CBS 356.35 / IMI 108563 / JCM 9778 / NBRC 8474</strain>
    </source>
</reference>
<dbReference type="InterPro" id="IPR005321">
    <property type="entry name" value="Peptidase_S58_DmpA"/>
</dbReference>
<evidence type="ECO:0000313" key="2">
    <source>
        <dbReference type="EMBL" id="CCG81116.1"/>
    </source>
</evidence>
<accession>R4X766</accession>
<comment type="caution">
    <text evidence="2">The sequence shown here is derived from an EMBL/GenBank/DDBJ whole genome shotgun (WGS) entry which is preliminary data.</text>
</comment>
<gene>
    <name evidence="2" type="ORF">TAPDE_000813</name>
</gene>
<dbReference type="eggNOG" id="ENOG502QRNQ">
    <property type="taxonomic scope" value="Eukaryota"/>
</dbReference>
<evidence type="ECO:0000313" key="3">
    <source>
        <dbReference type="Proteomes" id="UP000013776"/>
    </source>
</evidence>
<dbReference type="PANTHER" id="PTHR36512">
    <property type="entry name" value="D-AMINOPEPTIDASE"/>
    <property type="match status" value="1"/>
</dbReference>
<dbReference type="InterPro" id="IPR016117">
    <property type="entry name" value="ArgJ-like_dom_sf"/>
</dbReference>
<protein>
    <submittedName>
        <fullName evidence="2">Peptidase family T4</fullName>
    </submittedName>
</protein>
<name>R4X766_TAPDE</name>
<dbReference type="PANTHER" id="PTHR36512:SF3">
    <property type="entry name" value="BLR5678 PROTEIN"/>
    <property type="match status" value="1"/>
</dbReference>
<proteinExistence type="inferred from homology"/>
<dbReference type="Pfam" id="PF03576">
    <property type="entry name" value="Peptidase_S58"/>
    <property type="match status" value="1"/>
</dbReference>
<dbReference type="FunFam" id="3.60.70.12:FF:000004">
    <property type="entry name" value="Beta-peptidyl aminopeptidase BapA"/>
    <property type="match status" value="1"/>
</dbReference>
<keyword evidence="3" id="KW-1185">Reference proteome</keyword>
<dbReference type="SUPFAM" id="SSF56266">
    <property type="entry name" value="DmpA/ArgJ-like"/>
    <property type="match status" value="1"/>
</dbReference>
<dbReference type="GO" id="GO:0004177">
    <property type="term" value="F:aminopeptidase activity"/>
    <property type="evidence" value="ECO:0007669"/>
    <property type="project" value="TreeGrafter"/>
</dbReference>
<comment type="similarity">
    <text evidence="1">Belongs to the peptidase S58 family.</text>
</comment>
<dbReference type="OrthoDB" id="2107894at2759"/>
<dbReference type="Proteomes" id="UP000013776">
    <property type="component" value="Unassembled WGS sequence"/>
</dbReference>
<dbReference type="EMBL" id="CAHR02000025">
    <property type="protein sequence ID" value="CCG81116.1"/>
    <property type="molecule type" value="Genomic_DNA"/>
</dbReference>
<dbReference type="VEuPathDB" id="FungiDB:TAPDE_000813"/>
<dbReference type="STRING" id="1097556.R4X766"/>
<evidence type="ECO:0000256" key="1">
    <source>
        <dbReference type="ARBA" id="ARBA00007068"/>
    </source>
</evidence>
<organism evidence="2 3">
    <name type="scientific">Taphrina deformans (strain PYCC 5710 / ATCC 11124 / CBS 356.35 / IMI 108563 / JCM 9778 / NBRC 8474)</name>
    <name type="common">Peach leaf curl fungus</name>
    <name type="synonym">Lalaria deformans</name>
    <dbReference type="NCBI Taxonomy" id="1097556"/>
    <lineage>
        <taxon>Eukaryota</taxon>
        <taxon>Fungi</taxon>
        <taxon>Dikarya</taxon>
        <taxon>Ascomycota</taxon>
        <taxon>Taphrinomycotina</taxon>
        <taxon>Taphrinomycetes</taxon>
        <taxon>Taphrinales</taxon>
        <taxon>Taphrinaceae</taxon>
        <taxon>Taphrina</taxon>
    </lineage>
</organism>